<dbReference type="InterPro" id="IPR043130">
    <property type="entry name" value="CDP-OH_PTrfase_TM_dom"/>
</dbReference>
<sequence>MTISSVTPDTQKEFQPAARQQTSLLSSLEKRALIHFAQHLPRSVNSDHLTALGFLAMVAAGACYYWAASNPAAGLAAVTLCLALNWFGDSLDGTLARVRNQQRPRYGFYLDHILDSAGSIFLFGGLAISGYMSPGIAAALLVAYLLLSIEVFLATYTVGKFQISFGAFSPTELRLLLVIGNAALLWKPVVTLFGHQFLLFDVGGACGIGGMLVIVVHSIAKHTAQLYREETTW</sequence>
<keyword evidence="1" id="KW-1133">Transmembrane helix</keyword>
<proteinExistence type="predicted"/>
<dbReference type="GO" id="GO:0008654">
    <property type="term" value="P:phospholipid biosynthetic process"/>
    <property type="evidence" value="ECO:0007669"/>
    <property type="project" value="InterPro"/>
</dbReference>
<accession>A0A7S7NX73</accession>
<dbReference type="Gene3D" id="1.20.120.1760">
    <property type="match status" value="1"/>
</dbReference>
<keyword evidence="2" id="KW-0808">Transferase</keyword>
<feature type="transmembrane region" description="Helical" evidence="1">
    <location>
        <begin position="198"/>
        <end position="220"/>
    </location>
</feature>
<keyword evidence="3" id="KW-1185">Reference proteome</keyword>
<feature type="transmembrane region" description="Helical" evidence="1">
    <location>
        <begin position="112"/>
        <end position="132"/>
    </location>
</feature>
<evidence type="ECO:0000256" key="1">
    <source>
        <dbReference type="SAM" id="Phobius"/>
    </source>
</evidence>
<dbReference type="RefSeq" id="WP_194453068.1">
    <property type="nucleotide sequence ID" value="NZ_CP063849.1"/>
</dbReference>
<keyword evidence="1" id="KW-0812">Transmembrane</keyword>
<dbReference type="Pfam" id="PF01066">
    <property type="entry name" value="CDP-OH_P_transf"/>
    <property type="match status" value="1"/>
</dbReference>
<dbReference type="Proteomes" id="UP000593892">
    <property type="component" value="Chromosome"/>
</dbReference>
<feature type="transmembrane region" description="Helical" evidence="1">
    <location>
        <begin position="138"/>
        <end position="158"/>
    </location>
</feature>
<keyword evidence="1" id="KW-0472">Membrane</keyword>
<feature type="transmembrane region" description="Helical" evidence="1">
    <location>
        <begin position="73"/>
        <end position="91"/>
    </location>
</feature>
<evidence type="ECO:0000313" key="2">
    <source>
        <dbReference type="EMBL" id="QOY91414.1"/>
    </source>
</evidence>
<organism evidence="2 3">
    <name type="scientific">Paludibaculum fermentans</name>
    <dbReference type="NCBI Taxonomy" id="1473598"/>
    <lineage>
        <taxon>Bacteria</taxon>
        <taxon>Pseudomonadati</taxon>
        <taxon>Acidobacteriota</taxon>
        <taxon>Terriglobia</taxon>
        <taxon>Bryobacterales</taxon>
        <taxon>Bryobacteraceae</taxon>
        <taxon>Paludibaculum</taxon>
    </lineage>
</organism>
<protein>
    <submittedName>
        <fullName evidence="2">CDP-alcohol phosphatidyltransferase family protein</fullName>
    </submittedName>
</protein>
<evidence type="ECO:0000313" key="3">
    <source>
        <dbReference type="Proteomes" id="UP000593892"/>
    </source>
</evidence>
<reference evidence="2 3" key="1">
    <citation type="submission" date="2020-10" db="EMBL/GenBank/DDBJ databases">
        <title>Complete genome sequence of Paludibaculum fermentans P105T, a facultatively anaerobic acidobacterium capable of dissimilatory Fe(III) reduction.</title>
        <authorList>
            <person name="Dedysh S.N."/>
            <person name="Beletsky A.V."/>
            <person name="Kulichevskaya I.S."/>
            <person name="Mardanov A.V."/>
            <person name="Ravin N.V."/>
        </authorList>
    </citation>
    <scope>NUCLEOTIDE SEQUENCE [LARGE SCALE GENOMIC DNA]</scope>
    <source>
        <strain evidence="2 3">P105</strain>
    </source>
</reference>
<gene>
    <name evidence="2" type="ORF">IRI77_16125</name>
</gene>
<dbReference type="InterPro" id="IPR000462">
    <property type="entry name" value="CDP-OH_P_trans"/>
</dbReference>
<dbReference type="EMBL" id="CP063849">
    <property type="protein sequence ID" value="QOY91414.1"/>
    <property type="molecule type" value="Genomic_DNA"/>
</dbReference>
<dbReference type="GO" id="GO:0016020">
    <property type="term" value="C:membrane"/>
    <property type="evidence" value="ECO:0007669"/>
    <property type="project" value="InterPro"/>
</dbReference>
<dbReference type="GO" id="GO:0016780">
    <property type="term" value="F:phosphotransferase activity, for other substituted phosphate groups"/>
    <property type="evidence" value="ECO:0007669"/>
    <property type="project" value="InterPro"/>
</dbReference>
<name>A0A7S7NX73_PALFE</name>
<dbReference type="AlphaFoldDB" id="A0A7S7NX73"/>
<dbReference type="KEGG" id="pfer:IRI77_16125"/>